<sequence>MATTIQEDEEVPASYPAAPSGLSAAAAALSAAMIWARIEAFTAWRYSARGVTWIVEGPGEWIAPLKPATSVSTYVWENSAWSAYTLPASPRGGYDLPGCGPYKITATLGAAATVPEIVKEAYRRLAEFYATAATAPGVRQENVDGIGSTEFDLNAIASAMNRSGAGDLLRSFRRVL</sequence>
<evidence type="ECO:0000313" key="1">
    <source>
        <dbReference type="EMBL" id="GLI93945.1"/>
    </source>
</evidence>
<keyword evidence="2" id="KW-1185">Reference proteome</keyword>
<gene>
    <name evidence="1" type="ORF">LMG27198_29370</name>
</gene>
<dbReference type="Proteomes" id="UP001144323">
    <property type="component" value="Unassembled WGS sequence"/>
</dbReference>
<reference evidence="1" key="1">
    <citation type="journal article" date="2023" name="Int. J. Syst. Evol. Microbiol.">
        <title>Methylocystis iwaonis sp. nov., a type II methane-oxidizing bacterium from surface soil of a rice paddy field in Japan, and emended description of the genus Methylocystis (ex Whittenbury et al. 1970) Bowman et al. 1993.</title>
        <authorList>
            <person name="Kaise H."/>
            <person name="Sawadogo J.B."/>
            <person name="Alam M.S."/>
            <person name="Ueno C."/>
            <person name="Dianou D."/>
            <person name="Shinjo R."/>
            <person name="Asakawa S."/>
        </authorList>
    </citation>
    <scope>NUCLEOTIDE SEQUENCE</scope>
    <source>
        <strain evidence="1">LMG27198</strain>
    </source>
</reference>
<name>A0A9W6GW56_9HYPH</name>
<protein>
    <submittedName>
        <fullName evidence="1">Uncharacterized protein</fullName>
    </submittedName>
</protein>
<organism evidence="1 2">
    <name type="scientific">Methylocystis echinoides</name>
    <dbReference type="NCBI Taxonomy" id="29468"/>
    <lineage>
        <taxon>Bacteria</taxon>
        <taxon>Pseudomonadati</taxon>
        <taxon>Pseudomonadota</taxon>
        <taxon>Alphaproteobacteria</taxon>
        <taxon>Hyphomicrobiales</taxon>
        <taxon>Methylocystaceae</taxon>
        <taxon>Methylocystis</taxon>
    </lineage>
</organism>
<dbReference type="RefSeq" id="WP_281803978.1">
    <property type="nucleotide sequence ID" value="NZ_BSEC01000001.1"/>
</dbReference>
<comment type="caution">
    <text evidence="1">The sequence shown here is derived from an EMBL/GenBank/DDBJ whole genome shotgun (WGS) entry which is preliminary data.</text>
</comment>
<dbReference type="EMBL" id="BSEC01000001">
    <property type="protein sequence ID" value="GLI93945.1"/>
    <property type="molecule type" value="Genomic_DNA"/>
</dbReference>
<proteinExistence type="predicted"/>
<evidence type="ECO:0000313" key="2">
    <source>
        <dbReference type="Proteomes" id="UP001144323"/>
    </source>
</evidence>
<dbReference type="AlphaFoldDB" id="A0A9W6GW56"/>
<accession>A0A9W6GW56</accession>